<gene>
    <name evidence="3" type="ORF">METZ01_LOCUS103236</name>
</gene>
<evidence type="ECO:0000256" key="1">
    <source>
        <dbReference type="ARBA" id="ARBA00022729"/>
    </source>
</evidence>
<dbReference type="EMBL" id="UINC01011411">
    <property type="protein sequence ID" value="SVA50382.1"/>
    <property type="molecule type" value="Genomic_DNA"/>
</dbReference>
<reference evidence="3" key="1">
    <citation type="submission" date="2018-05" db="EMBL/GenBank/DDBJ databases">
        <authorList>
            <person name="Lanie J.A."/>
            <person name="Ng W.-L."/>
            <person name="Kazmierczak K.M."/>
            <person name="Andrzejewski T.M."/>
            <person name="Davidsen T.M."/>
            <person name="Wayne K.J."/>
            <person name="Tettelin H."/>
            <person name="Glass J.I."/>
            <person name="Rusch D."/>
            <person name="Podicherti R."/>
            <person name="Tsui H.-C.T."/>
            <person name="Winkler M.E."/>
        </authorList>
    </citation>
    <scope>NUCLEOTIDE SEQUENCE</scope>
</reference>
<dbReference type="PANTHER" id="PTHR30535:SF34">
    <property type="entry name" value="MOLYBDATE-BINDING PROTEIN MOLA"/>
    <property type="match status" value="1"/>
</dbReference>
<evidence type="ECO:0000259" key="2">
    <source>
        <dbReference type="PROSITE" id="PS50983"/>
    </source>
</evidence>
<dbReference type="PANTHER" id="PTHR30535">
    <property type="entry name" value="VITAMIN B12-BINDING PROTEIN"/>
    <property type="match status" value="1"/>
</dbReference>
<dbReference type="NCBIfam" id="NF038402">
    <property type="entry name" value="TroA_like"/>
    <property type="match status" value="1"/>
</dbReference>
<organism evidence="3">
    <name type="scientific">marine metagenome</name>
    <dbReference type="NCBI Taxonomy" id="408172"/>
    <lineage>
        <taxon>unclassified sequences</taxon>
        <taxon>metagenomes</taxon>
        <taxon>ecological metagenomes</taxon>
    </lineage>
</organism>
<dbReference type="InterPro" id="IPR002491">
    <property type="entry name" value="ABC_transptr_periplasmic_BD"/>
</dbReference>
<dbReference type="Gene3D" id="3.40.50.1980">
    <property type="entry name" value="Nitrogenase molybdenum iron protein domain"/>
    <property type="match status" value="2"/>
</dbReference>
<name>A0A381WD56_9ZZZZ</name>
<accession>A0A381WD56</accession>
<dbReference type="Pfam" id="PF01497">
    <property type="entry name" value="Peripla_BP_2"/>
    <property type="match status" value="1"/>
</dbReference>
<evidence type="ECO:0000313" key="3">
    <source>
        <dbReference type="EMBL" id="SVA50382.1"/>
    </source>
</evidence>
<proteinExistence type="predicted"/>
<dbReference type="AlphaFoldDB" id="A0A381WD56"/>
<dbReference type="GO" id="GO:0071281">
    <property type="term" value="P:cellular response to iron ion"/>
    <property type="evidence" value="ECO:0007669"/>
    <property type="project" value="TreeGrafter"/>
</dbReference>
<protein>
    <recommendedName>
        <fullName evidence="2">Fe/B12 periplasmic-binding domain-containing protein</fullName>
    </recommendedName>
</protein>
<dbReference type="PROSITE" id="PS50983">
    <property type="entry name" value="FE_B12_PBP"/>
    <property type="match status" value="1"/>
</dbReference>
<dbReference type="InterPro" id="IPR054828">
    <property type="entry name" value="Vit_B12_bind_prot"/>
</dbReference>
<keyword evidence="1" id="KW-0732">Signal</keyword>
<sequence>MESKVVKSFHICKAIFRKAIAFHLVVLCFLPGMSLETYASSQRVISTSPAITEILFAIGAGDRVVGVTDYCNYPKNACRLPSIGGPLNPSTEKWIALKPDLIILQDDSVVLNKHAKVFKIPTLQVSVNNLKNILRSIQVIADATQTSKSGQQLVNKIKRQIDNYRTSIGKTKSRQVLMLLSDTNDPSRDLYAVGRNTFLNELLSIAGGENILPDTMATYPKISKEFIIAKSPEIIIEIGPKSNLSSKDILGRKKEWGKYPTLRAVKNDRLYFIGANYILIPGPRLVNILDDLTRNIHPELFSNQSVKKQATVTQ</sequence>
<dbReference type="InterPro" id="IPR050902">
    <property type="entry name" value="ABC_Transporter_SBP"/>
</dbReference>
<feature type="domain" description="Fe/B12 periplasmic-binding" evidence="2">
    <location>
        <begin position="43"/>
        <end position="300"/>
    </location>
</feature>
<dbReference type="SUPFAM" id="SSF53807">
    <property type="entry name" value="Helical backbone' metal receptor"/>
    <property type="match status" value="1"/>
</dbReference>